<evidence type="ECO:0000313" key="4">
    <source>
        <dbReference type="EMBL" id="HJB08159.1"/>
    </source>
</evidence>
<keyword evidence="1 2" id="KW-0238">DNA-binding</keyword>
<dbReference type="InterPro" id="IPR039532">
    <property type="entry name" value="TetR_C_Firmicutes"/>
</dbReference>
<dbReference type="PANTHER" id="PTHR43479">
    <property type="entry name" value="ACREF/ENVCD OPERON REPRESSOR-RELATED"/>
    <property type="match status" value="1"/>
</dbReference>
<comment type="caution">
    <text evidence="4">The sequence shown here is derived from an EMBL/GenBank/DDBJ whole genome shotgun (WGS) entry which is preliminary data.</text>
</comment>
<dbReference type="Gene3D" id="1.10.357.10">
    <property type="entry name" value="Tetracycline Repressor, domain 2"/>
    <property type="match status" value="1"/>
</dbReference>
<accession>A0A9D2L8W9</accession>
<dbReference type="Proteomes" id="UP000886804">
    <property type="component" value="Unassembled WGS sequence"/>
</dbReference>
<dbReference type="Pfam" id="PF00440">
    <property type="entry name" value="TetR_N"/>
    <property type="match status" value="1"/>
</dbReference>
<organism evidence="4 5">
    <name type="scientific">Candidatus Enterocloster faecavium</name>
    <dbReference type="NCBI Taxonomy" id="2838560"/>
    <lineage>
        <taxon>Bacteria</taxon>
        <taxon>Bacillati</taxon>
        <taxon>Bacillota</taxon>
        <taxon>Clostridia</taxon>
        <taxon>Lachnospirales</taxon>
        <taxon>Lachnospiraceae</taxon>
        <taxon>Enterocloster</taxon>
    </lineage>
</organism>
<dbReference type="Pfam" id="PF14278">
    <property type="entry name" value="TetR_C_8"/>
    <property type="match status" value="1"/>
</dbReference>
<dbReference type="AlphaFoldDB" id="A0A9D2L8W9"/>
<proteinExistence type="predicted"/>
<dbReference type="SUPFAM" id="SSF46689">
    <property type="entry name" value="Homeodomain-like"/>
    <property type="match status" value="1"/>
</dbReference>
<dbReference type="InterPro" id="IPR001647">
    <property type="entry name" value="HTH_TetR"/>
</dbReference>
<gene>
    <name evidence="4" type="ORF">H9716_09935</name>
</gene>
<protein>
    <submittedName>
        <fullName evidence="4">TetR/AcrR family transcriptional regulator</fullName>
    </submittedName>
</protein>
<evidence type="ECO:0000313" key="5">
    <source>
        <dbReference type="Proteomes" id="UP000886804"/>
    </source>
</evidence>
<dbReference type="InterPro" id="IPR050624">
    <property type="entry name" value="HTH-type_Tx_Regulator"/>
</dbReference>
<dbReference type="PROSITE" id="PS50977">
    <property type="entry name" value="HTH_TETR_2"/>
    <property type="match status" value="1"/>
</dbReference>
<name>A0A9D2L8W9_9FIRM</name>
<feature type="DNA-binding region" description="H-T-H motif" evidence="2">
    <location>
        <begin position="26"/>
        <end position="45"/>
    </location>
</feature>
<reference evidence="4" key="1">
    <citation type="journal article" date="2021" name="PeerJ">
        <title>Extensive microbial diversity within the chicken gut microbiome revealed by metagenomics and culture.</title>
        <authorList>
            <person name="Gilroy R."/>
            <person name="Ravi A."/>
            <person name="Getino M."/>
            <person name="Pursley I."/>
            <person name="Horton D.L."/>
            <person name="Alikhan N.F."/>
            <person name="Baker D."/>
            <person name="Gharbi K."/>
            <person name="Hall N."/>
            <person name="Watson M."/>
            <person name="Adriaenssens E.M."/>
            <person name="Foster-Nyarko E."/>
            <person name="Jarju S."/>
            <person name="Secka A."/>
            <person name="Antonio M."/>
            <person name="Oren A."/>
            <person name="Chaudhuri R.R."/>
            <person name="La Ragione R."/>
            <person name="Hildebrand F."/>
            <person name="Pallen M.J."/>
        </authorList>
    </citation>
    <scope>NUCLEOTIDE SEQUENCE</scope>
    <source>
        <strain evidence="4">CHK188-4685</strain>
    </source>
</reference>
<dbReference type="InterPro" id="IPR009057">
    <property type="entry name" value="Homeodomain-like_sf"/>
</dbReference>
<feature type="domain" description="HTH tetR-type" evidence="3">
    <location>
        <begin position="3"/>
        <end position="63"/>
    </location>
</feature>
<dbReference type="PANTHER" id="PTHR43479:SF11">
    <property type="entry name" value="ACREF_ENVCD OPERON REPRESSOR-RELATED"/>
    <property type="match status" value="1"/>
</dbReference>
<reference evidence="4" key="2">
    <citation type="submission" date="2021-04" db="EMBL/GenBank/DDBJ databases">
        <authorList>
            <person name="Gilroy R."/>
        </authorList>
    </citation>
    <scope>NUCLEOTIDE SEQUENCE</scope>
    <source>
        <strain evidence="4">CHK188-4685</strain>
    </source>
</reference>
<dbReference type="EMBL" id="DWYS01000119">
    <property type="protein sequence ID" value="HJB08159.1"/>
    <property type="molecule type" value="Genomic_DNA"/>
</dbReference>
<evidence type="ECO:0000259" key="3">
    <source>
        <dbReference type="PROSITE" id="PS50977"/>
    </source>
</evidence>
<evidence type="ECO:0000256" key="1">
    <source>
        <dbReference type="ARBA" id="ARBA00023125"/>
    </source>
</evidence>
<sequence>MASFTKRAIIESFIRQLQTKPADKITVKDIVEDCGISRNTFYYHFKDIYEVLEEILHMQEERVIWGLENGEIDEGNWREGMDRMMENQEMLYRIYRSTRGTEIRRYFSESAAVIFQHMVEVKARGIPATEKDKELIGRFYHHAFEGCMMDWLESGMKTPIAKELEHLRRLFDGDIEQALRRSAQIQEETAGKSDE</sequence>
<evidence type="ECO:0000256" key="2">
    <source>
        <dbReference type="PROSITE-ProRule" id="PRU00335"/>
    </source>
</evidence>
<dbReference type="GO" id="GO:0003677">
    <property type="term" value="F:DNA binding"/>
    <property type="evidence" value="ECO:0007669"/>
    <property type="project" value="UniProtKB-UniRule"/>
</dbReference>